<dbReference type="PANTHER" id="PTHR43033">
    <property type="entry name" value="TRNA(ILE)-LYSIDINE SYNTHASE-RELATED"/>
    <property type="match status" value="1"/>
</dbReference>
<dbReference type="GO" id="GO:0008033">
    <property type="term" value="P:tRNA processing"/>
    <property type="evidence" value="ECO:0007669"/>
    <property type="project" value="UniProtKB-KW"/>
</dbReference>
<dbReference type="InterPro" id="IPR014729">
    <property type="entry name" value="Rossmann-like_a/b/a_fold"/>
</dbReference>
<evidence type="ECO:0000256" key="6">
    <source>
        <dbReference type="ARBA" id="ARBA00048539"/>
    </source>
</evidence>
<gene>
    <name evidence="8" type="primary">tilS</name>
    <name evidence="8" type="ORF">DF3PB_1750009</name>
</gene>
<dbReference type="NCBIfam" id="TIGR02432">
    <property type="entry name" value="lysidine_TilS_N"/>
    <property type="match status" value="1"/>
</dbReference>
<proteinExistence type="inferred from homology"/>
<dbReference type="AlphaFoldDB" id="A0A380TCC2"/>
<dbReference type="Pfam" id="PF01171">
    <property type="entry name" value="ATP_bind_3"/>
    <property type="match status" value="1"/>
</dbReference>
<dbReference type="Gene3D" id="3.40.50.620">
    <property type="entry name" value="HUPs"/>
    <property type="match status" value="1"/>
</dbReference>
<dbReference type="InterPro" id="IPR012795">
    <property type="entry name" value="tRNA_Ile_lys_synt_N"/>
</dbReference>
<comment type="catalytic activity">
    <reaction evidence="6">
        <text>cytidine(34) in tRNA(Ile2) + L-lysine + ATP = lysidine(34) in tRNA(Ile2) + AMP + diphosphate + H(+)</text>
        <dbReference type="Rhea" id="RHEA:43744"/>
        <dbReference type="Rhea" id="RHEA-COMP:10625"/>
        <dbReference type="Rhea" id="RHEA-COMP:10670"/>
        <dbReference type="ChEBI" id="CHEBI:15378"/>
        <dbReference type="ChEBI" id="CHEBI:30616"/>
        <dbReference type="ChEBI" id="CHEBI:32551"/>
        <dbReference type="ChEBI" id="CHEBI:33019"/>
        <dbReference type="ChEBI" id="CHEBI:82748"/>
        <dbReference type="ChEBI" id="CHEBI:83665"/>
        <dbReference type="ChEBI" id="CHEBI:456215"/>
        <dbReference type="EC" id="6.3.4.19"/>
    </reaction>
</comment>
<dbReference type="PANTHER" id="PTHR43033:SF5">
    <property type="entry name" value="TRNA(ILE)-LYSIDINE SYNTHETASE"/>
    <property type="match status" value="1"/>
</dbReference>
<evidence type="ECO:0000256" key="3">
    <source>
        <dbReference type="ARBA" id="ARBA00022694"/>
    </source>
</evidence>
<keyword evidence="2 8" id="KW-0436">Ligase</keyword>
<dbReference type="SUPFAM" id="SSF52402">
    <property type="entry name" value="Adenine nucleotide alpha hydrolases-like"/>
    <property type="match status" value="1"/>
</dbReference>
<keyword evidence="3" id="KW-0819">tRNA processing</keyword>
<evidence type="ECO:0000256" key="4">
    <source>
        <dbReference type="ARBA" id="ARBA00022741"/>
    </source>
</evidence>
<dbReference type="HAMAP" id="MF_01161">
    <property type="entry name" value="tRNA_Ile_lys_synt"/>
    <property type="match status" value="1"/>
</dbReference>
<keyword evidence="5" id="KW-0067">ATP-binding</keyword>
<organism evidence="8">
    <name type="scientific">metagenome</name>
    <dbReference type="NCBI Taxonomy" id="256318"/>
    <lineage>
        <taxon>unclassified sequences</taxon>
        <taxon>metagenomes</taxon>
    </lineage>
</organism>
<dbReference type="InterPro" id="IPR012094">
    <property type="entry name" value="tRNA_Ile_lys_synt"/>
</dbReference>
<protein>
    <recommendedName>
        <fullName evidence="1">tRNA(Ile)-lysidine synthetase</fullName>
        <ecNumber evidence="1">6.3.4.19</ecNumber>
    </recommendedName>
</protein>
<dbReference type="EMBL" id="UIDG01000085">
    <property type="protein sequence ID" value="SUS05156.1"/>
    <property type="molecule type" value="Genomic_DNA"/>
</dbReference>
<dbReference type="EC" id="6.3.4.19" evidence="1"/>
<name>A0A380TCC2_9ZZZZ</name>
<evidence type="ECO:0000256" key="2">
    <source>
        <dbReference type="ARBA" id="ARBA00022598"/>
    </source>
</evidence>
<sequence length="484" mass="52919">MTDALAPIDSEEFAALMRAVGPFEPAPRLAVGVSGGPDSLALALLAADWVRARHGSLIALIVDHGLRPEAGAEARLTRAWLHARGIQGEILRWEGAKPTSGIPAHARDARYRLLLERCRRMGIVHLLLGHHAFDQTETVLMRLFGGSGIEGLAGILPIRYTPLTRMVRPLLPIDPARLRATLTARGQAWLEDPTNADQAYTRARFRRALSAFPEAMGIRDELARLRASAVQATEGLDAAIDDGFARCCEIDRLGFAWVDEDALATVPEEVAWRLLARVLCGIGGTTWPAATSSVRALRGRILSRAGRPSGSLGRCRLLRRDRRLLICRERRHLPAAVAVEGGETVLWDGRFLVRIPPRRWLGGSRYRLMPAPQEVWRRPQVPAVEPALSRVPMEARVSLPVLMGESGEAILPQAMPPDGCQLKDASPPRLAIAFSPRRALKGTGRFLAVGQSRIMLWEEALPAVLAVSGEPAGSGAEQEEQREY</sequence>
<dbReference type="GO" id="GO:0032267">
    <property type="term" value="F:tRNA(Ile)-lysidine synthase activity"/>
    <property type="evidence" value="ECO:0007669"/>
    <property type="project" value="UniProtKB-EC"/>
</dbReference>
<accession>A0A380TCC2</accession>
<feature type="domain" description="tRNA(Ile)-lysidine/2-thiocytidine synthase N-terminal" evidence="7">
    <location>
        <begin position="29"/>
        <end position="207"/>
    </location>
</feature>
<dbReference type="InterPro" id="IPR011063">
    <property type="entry name" value="TilS/TtcA_N"/>
</dbReference>
<dbReference type="GO" id="GO:0005524">
    <property type="term" value="F:ATP binding"/>
    <property type="evidence" value="ECO:0007669"/>
    <property type="project" value="UniProtKB-KW"/>
</dbReference>
<evidence type="ECO:0000256" key="1">
    <source>
        <dbReference type="ARBA" id="ARBA00013267"/>
    </source>
</evidence>
<evidence type="ECO:0000256" key="5">
    <source>
        <dbReference type="ARBA" id="ARBA00022840"/>
    </source>
</evidence>
<dbReference type="CDD" id="cd01992">
    <property type="entry name" value="TilS_N"/>
    <property type="match status" value="1"/>
</dbReference>
<evidence type="ECO:0000259" key="7">
    <source>
        <dbReference type="Pfam" id="PF01171"/>
    </source>
</evidence>
<keyword evidence="4" id="KW-0547">Nucleotide-binding</keyword>
<reference evidence="8" key="1">
    <citation type="submission" date="2018-07" db="EMBL/GenBank/DDBJ databases">
        <authorList>
            <person name="Quirk P.G."/>
            <person name="Krulwich T.A."/>
        </authorList>
    </citation>
    <scope>NUCLEOTIDE SEQUENCE</scope>
</reference>
<evidence type="ECO:0000313" key="8">
    <source>
        <dbReference type="EMBL" id="SUS05156.1"/>
    </source>
</evidence>